<evidence type="ECO:0000313" key="10">
    <source>
        <dbReference type="EMBL" id="KAK2022020.1"/>
    </source>
</evidence>
<dbReference type="EMBL" id="MU843065">
    <property type="protein sequence ID" value="KAK2022020.1"/>
    <property type="molecule type" value="Genomic_DNA"/>
</dbReference>
<gene>
    <name evidence="10" type="ORF">LX32DRAFT_687405</name>
</gene>
<proteinExistence type="inferred from homology"/>
<dbReference type="Pfam" id="PF13847">
    <property type="entry name" value="Methyltransf_31"/>
    <property type="match status" value="1"/>
</dbReference>
<feature type="domain" description="Methyltransferase" evidence="9">
    <location>
        <begin position="58"/>
        <end position="207"/>
    </location>
</feature>
<protein>
    <recommendedName>
        <fullName evidence="5">Arsenite methyltransferase</fullName>
        <ecNumber evidence="4">2.1.1.137</ecNumber>
    </recommendedName>
</protein>
<evidence type="ECO:0000256" key="2">
    <source>
        <dbReference type="ARBA" id="ARBA00022691"/>
    </source>
</evidence>
<reference evidence="10" key="1">
    <citation type="submission" date="2021-06" db="EMBL/GenBank/DDBJ databases">
        <title>Comparative genomics, transcriptomics and evolutionary studies reveal genomic signatures of adaptation to plant cell wall in hemibiotrophic fungi.</title>
        <authorList>
            <consortium name="DOE Joint Genome Institute"/>
            <person name="Baroncelli R."/>
            <person name="Diaz J.F."/>
            <person name="Benocci T."/>
            <person name="Peng M."/>
            <person name="Battaglia E."/>
            <person name="Haridas S."/>
            <person name="Andreopoulos W."/>
            <person name="Labutti K."/>
            <person name="Pangilinan J."/>
            <person name="Floch G.L."/>
            <person name="Makela M.R."/>
            <person name="Henrissat B."/>
            <person name="Grigoriev I.V."/>
            <person name="Crouch J.A."/>
            <person name="De Vries R.P."/>
            <person name="Sukno S.A."/>
            <person name="Thon M.R."/>
        </authorList>
    </citation>
    <scope>NUCLEOTIDE SEQUENCE</scope>
    <source>
        <strain evidence="10">MAFF235873</strain>
    </source>
</reference>
<organism evidence="10 11">
    <name type="scientific">Colletotrichum zoysiae</name>
    <dbReference type="NCBI Taxonomy" id="1216348"/>
    <lineage>
        <taxon>Eukaryota</taxon>
        <taxon>Fungi</taxon>
        <taxon>Dikarya</taxon>
        <taxon>Ascomycota</taxon>
        <taxon>Pezizomycotina</taxon>
        <taxon>Sordariomycetes</taxon>
        <taxon>Hypocreomycetidae</taxon>
        <taxon>Glomerellales</taxon>
        <taxon>Glomerellaceae</taxon>
        <taxon>Colletotrichum</taxon>
        <taxon>Colletotrichum graminicola species complex</taxon>
    </lineage>
</organism>
<dbReference type="EC" id="2.1.1.137" evidence="4"/>
<dbReference type="SUPFAM" id="SSF53335">
    <property type="entry name" value="S-adenosyl-L-methionine-dependent methyltransferases"/>
    <property type="match status" value="1"/>
</dbReference>
<evidence type="ECO:0000256" key="5">
    <source>
        <dbReference type="ARBA" id="ARBA00034545"/>
    </source>
</evidence>
<dbReference type="InterPro" id="IPR029063">
    <property type="entry name" value="SAM-dependent_MTases_sf"/>
</dbReference>
<dbReference type="Proteomes" id="UP001232148">
    <property type="component" value="Unassembled WGS sequence"/>
</dbReference>
<sequence length="306" mass="31424">MNADRIYESVHDRYTAAARGVDQGYGRSVAKSFGYAEEELAGVPKDANLGLGAIASLQEGETVVDLGSGAGFDAFLAAGKVGPTGTVYGVDMNEDMVARANKSRAETPHRDNVSFVRSRITDVPLRSGVADCVISNCVVNLVPAGEKQLAFDEMARLLKPGGRLAISDVLLKQPLPDSLRSCAALYTGCIAGAGRVADYEEYLRAAGFHDVLITDTNADLNVYLETDVDGTAKAASGQGTGSRCCGPVAAKDGTAASCPAGQGTGSCAGKNADGDSEDGGCGGCGGGRHGNLNKWAGSYKIFAVKA</sequence>
<accession>A0AAD9LXL6</accession>
<comment type="catalytic activity">
    <reaction evidence="7">
        <text>arsenic triglutathione + 2 [thioredoxin]-dithiol + 2 S-adenosyl-L-methionine + H2O = dimethylarsinous acid + 2 [thioredoxin]-disulfide + 3 glutathione + 2 S-adenosyl-L-homocysteine + 2 H(+)</text>
        <dbReference type="Rhea" id="RHEA:69464"/>
        <dbReference type="Rhea" id="RHEA-COMP:10698"/>
        <dbReference type="Rhea" id="RHEA-COMP:10700"/>
        <dbReference type="ChEBI" id="CHEBI:15377"/>
        <dbReference type="ChEBI" id="CHEBI:15378"/>
        <dbReference type="ChEBI" id="CHEBI:23808"/>
        <dbReference type="ChEBI" id="CHEBI:29950"/>
        <dbReference type="ChEBI" id="CHEBI:50058"/>
        <dbReference type="ChEBI" id="CHEBI:57856"/>
        <dbReference type="ChEBI" id="CHEBI:57925"/>
        <dbReference type="ChEBI" id="CHEBI:59789"/>
        <dbReference type="ChEBI" id="CHEBI:183640"/>
        <dbReference type="EC" id="2.1.1.137"/>
    </reaction>
</comment>
<dbReference type="GO" id="GO:0030791">
    <property type="term" value="F:arsenite methyltransferase activity"/>
    <property type="evidence" value="ECO:0007669"/>
    <property type="project" value="UniProtKB-EC"/>
</dbReference>
<comment type="caution">
    <text evidence="10">The sequence shown here is derived from an EMBL/GenBank/DDBJ whole genome shotgun (WGS) entry which is preliminary data.</text>
</comment>
<comment type="similarity">
    <text evidence="3">Belongs to the methyltransferase superfamily. Arsenite methyltransferase family.</text>
</comment>
<dbReference type="CDD" id="cd02440">
    <property type="entry name" value="AdoMet_MTases"/>
    <property type="match status" value="1"/>
</dbReference>
<evidence type="ECO:0000256" key="3">
    <source>
        <dbReference type="ARBA" id="ARBA00034487"/>
    </source>
</evidence>
<comment type="catalytic activity">
    <reaction evidence="8">
        <text>arsenic triglutathione + 3 [thioredoxin]-dithiol + 3 S-adenosyl-L-methionine = trimethylarsine + 3 [thioredoxin]-disulfide + 3 glutathione + 3 S-adenosyl-L-homocysteine + 3 H(+)</text>
        <dbReference type="Rhea" id="RHEA:69432"/>
        <dbReference type="Rhea" id="RHEA-COMP:10698"/>
        <dbReference type="Rhea" id="RHEA-COMP:10700"/>
        <dbReference type="ChEBI" id="CHEBI:15378"/>
        <dbReference type="ChEBI" id="CHEBI:27130"/>
        <dbReference type="ChEBI" id="CHEBI:29950"/>
        <dbReference type="ChEBI" id="CHEBI:50058"/>
        <dbReference type="ChEBI" id="CHEBI:57856"/>
        <dbReference type="ChEBI" id="CHEBI:57925"/>
        <dbReference type="ChEBI" id="CHEBI:59789"/>
        <dbReference type="ChEBI" id="CHEBI:183640"/>
        <dbReference type="EC" id="2.1.1.137"/>
    </reaction>
</comment>
<name>A0AAD9LXL6_9PEZI</name>
<dbReference type="PANTHER" id="PTHR43675:SF8">
    <property type="entry name" value="ARSENITE METHYLTRANSFERASE"/>
    <property type="match status" value="1"/>
</dbReference>
<keyword evidence="1" id="KW-0808">Transferase</keyword>
<dbReference type="GO" id="GO:0032259">
    <property type="term" value="P:methylation"/>
    <property type="evidence" value="ECO:0007669"/>
    <property type="project" value="UniProtKB-KW"/>
</dbReference>
<evidence type="ECO:0000256" key="8">
    <source>
        <dbReference type="ARBA" id="ARBA00048428"/>
    </source>
</evidence>
<dbReference type="PANTHER" id="PTHR43675">
    <property type="entry name" value="ARSENITE METHYLTRANSFERASE"/>
    <property type="match status" value="1"/>
</dbReference>
<evidence type="ECO:0000259" key="9">
    <source>
        <dbReference type="Pfam" id="PF13847"/>
    </source>
</evidence>
<dbReference type="AlphaFoldDB" id="A0AAD9LXL6"/>
<dbReference type="InterPro" id="IPR026669">
    <property type="entry name" value="Arsenite_MeTrfase-like"/>
</dbReference>
<evidence type="ECO:0000256" key="7">
    <source>
        <dbReference type="ARBA" id="ARBA00047943"/>
    </source>
</evidence>
<keyword evidence="11" id="KW-1185">Reference proteome</keyword>
<dbReference type="Gene3D" id="3.40.50.150">
    <property type="entry name" value="Vaccinia Virus protein VP39"/>
    <property type="match status" value="1"/>
</dbReference>
<evidence type="ECO:0000313" key="11">
    <source>
        <dbReference type="Proteomes" id="UP001232148"/>
    </source>
</evidence>
<dbReference type="InterPro" id="IPR025714">
    <property type="entry name" value="Methyltranfer_dom"/>
</dbReference>
<evidence type="ECO:0000256" key="4">
    <source>
        <dbReference type="ARBA" id="ARBA00034521"/>
    </source>
</evidence>
<keyword evidence="10" id="KW-0489">Methyltransferase</keyword>
<comment type="catalytic activity">
    <reaction evidence="6">
        <text>arsenic triglutathione + [thioredoxin]-dithiol + S-adenosyl-L-methionine + 2 H2O = methylarsonous acid + [thioredoxin]-disulfide + 3 glutathione + S-adenosyl-L-homocysteine + H(+)</text>
        <dbReference type="Rhea" id="RHEA:69460"/>
        <dbReference type="Rhea" id="RHEA-COMP:10698"/>
        <dbReference type="Rhea" id="RHEA-COMP:10700"/>
        <dbReference type="ChEBI" id="CHEBI:15377"/>
        <dbReference type="ChEBI" id="CHEBI:15378"/>
        <dbReference type="ChEBI" id="CHEBI:17826"/>
        <dbReference type="ChEBI" id="CHEBI:29950"/>
        <dbReference type="ChEBI" id="CHEBI:50058"/>
        <dbReference type="ChEBI" id="CHEBI:57856"/>
        <dbReference type="ChEBI" id="CHEBI:57925"/>
        <dbReference type="ChEBI" id="CHEBI:59789"/>
        <dbReference type="ChEBI" id="CHEBI:183640"/>
        <dbReference type="EC" id="2.1.1.137"/>
    </reaction>
</comment>
<evidence type="ECO:0000256" key="1">
    <source>
        <dbReference type="ARBA" id="ARBA00022679"/>
    </source>
</evidence>
<keyword evidence="2" id="KW-0949">S-adenosyl-L-methionine</keyword>
<evidence type="ECO:0000256" key="6">
    <source>
        <dbReference type="ARBA" id="ARBA00047941"/>
    </source>
</evidence>